<protein>
    <submittedName>
        <fullName evidence="2">Uncharacterized protein</fullName>
    </submittedName>
</protein>
<gene>
    <name evidence="2" type="ORF">CGL56_16835</name>
</gene>
<dbReference type="Proteomes" id="UP000226437">
    <property type="component" value="Unassembled WGS sequence"/>
</dbReference>
<keyword evidence="1" id="KW-1133">Transmembrane helix</keyword>
<reference evidence="2 3" key="1">
    <citation type="submission" date="2017-10" db="EMBL/GenBank/DDBJ databases">
        <title>The draft genome sequence of Lewinella marina KCTC 32374.</title>
        <authorList>
            <person name="Wang K."/>
        </authorList>
    </citation>
    <scope>NUCLEOTIDE SEQUENCE [LARGE SCALE GENOMIC DNA]</scope>
    <source>
        <strain evidence="2 3">MKG-38</strain>
    </source>
</reference>
<accession>A0A2G0CBB5</accession>
<feature type="transmembrane region" description="Helical" evidence="1">
    <location>
        <begin position="6"/>
        <end position="23"/>
    </location>
</feature>
<evidence type="ECO:0000313" key="3">
    <source>
        <dbReference type="Proteomes" id="UP000226437"/>
    </source>
</evidence>
<sequence length="68" mass="7591">MSTRSLLFALVVIALVVLIYRPILKIARDDMALRKAAGRGNGLVYAVLLLPIFGPLIYLLVRRLMLPK</sequence>
<keyword evidence="3" id="KW-1185">Reference proteome</keyword>
<keyword evidence="1" id="KW-0472">Membrane</keyword>
<dbReference type="OrthoDB" id="1496040at2"/>
<evidence type="ECO:0000313" key="2">
    <source>
        <dbReference type="EMBL" id="PHK97245.1"/>
    </source>
</evidence>
<keyword evidence="1" id="KW-0812">Transmembrane</keyword>
<proteinExistence type="predicted"/>
<dbReference type="EMBL" id="PDLO01000010">
    <property type="protein sequence ID" value="PHK97245.1"/>
    <property type="molecule type" value="Genomic_DNA"/>
</dbReference>
<name>A0A2G0CBB5_9BACT</name>
<comment type="caution">
    <text evidence="2">The sequence shown here is derived from an EMBL/GenBank/DDBJ whole genome shotgun (WGS) entry which is preliminary data.</text>
</comment>
<dbReference type="RefSeq" id="WP_099107757.1">
    <property type="nucleotide sequence ID" value="NZ_JAATJF010000006.1"/>
</dbReference>
<organism evidence="2 3">
    <name type="scientific">Neolewinella marina</name>
    <dbReference type="NCBI Taxonomy" id="438751"/>
    <lineage>
        <taxon>Bacteria</taxon>
        <taxon>Pseudomonadati</taxon>
        <taxon>Bacteroidota</taxon>
        <taxon>Saprospiria</taxon>
        <taxon>Saprospirales</taxon>
        <taxon>Lewinellaceae</taxon>
        <taxon>Neolewinella</taxon>
    </lineage>
</organism>
<feature type="transmembrane region" description="Helical" evidence="1">
    <location>
        <begin position="43"/>
        <end position="61"/>
    </location>
</feature>
<dbReference type="AlphaFoldDB" id="A0A2G0CBB5"/>
<evidence type="ECO:0000256" key="1">
    <source>
        <dbReference type="SAM" id="Phobius"/>
    </source>
</evidence>